<organism evidence="2 5">
    <name type="scientific">Streptomyces acidiscabies</name>
    <dbReference type="NCBI Taxonomy" id="42234"/>
    <lineage>
        <taxon>Bacteria</taxon>
        <taxon>Bacillati</taxon>
        <taxon>Actinomycetota</taxon>
        <taxon>Actinomycetes</taxon>
        <taxon>Kitasatosporales</taxon>
        <taxon>Streptomycetaceae</taxon>
        <taxon>Streptomyces</taxon>
    </lineage>
</organism>
<dbReference type="Proteomes" id="UP001272987">
    <property type="component" value="Unassembled WGS sequence"/>
</dbReference>
<dbReference type="Proteomes" id="UP001282288">
    <property type="component" value="Unassembled WGS sequence"/>
</dbReference>
<keyword evidence="4" id="KW-1185">Reference proteome</keyword>
<protein>
    <submittedName>
        <fullName evidence="2">Uncharacterized protein</fullName>
    </submittedName>
</protein>
<sequence length="176" mass="19757">MRRRHAVEIILTRPVTRAELHRACRRVPLAANADRTRLMAVRGAKSSRHALRSLRHELDRLLPIDVLTTHYPDASGQVLLNVAFTRTMHSTIRQAATARGQKPAEFLAQAVVGALERAEQARTRHLTRQLQDLLVDHTPEALLACAARVLLDRRRQPTGSSPEADDLRRSTVHTTP</sequence>
<feature type="region of interest" description="Disordered" evidence="1">
    <location>
        <begin position="154"/>
        <end position="176"/>
    </location>
</feature>
<comment type="caution">
    <text evidence="2">The sequence shown here is derived from an EMBL/GenBank/DDBJ whole genome shotgun (WGS) entry which is preliminary data.</text>
</comment>
<proteinExistence type="predicted"/>
<dbReference type="GeneID" id="69812083"/>
<evidence type="ECO:0000313" key="2">
    <source>
        <dbReference type="EMBL" id="MDX2961241.1"/>
    </source>
</evidence>
<evidence type="ECO:0000313" key="3">
    <source>
        <dbReference type="EMBL" id="MDX3022805.1"/>
    </source>
</evidence>
<dbReference type="RefSeq" id="WP_050987312.1">
    <property type="nucleotide sequence ID" value="NZ_CP122369.1"/>
</dbReference>
<gene>
    <name evidence="2" type="ORF">PV399_16175</name>
    <name evidence="3" type="ORF">PV666_33730</name>
</gene>
<dbReference type="EMBL" id="JARAWC010000010">
    <property type="protein sequence ID" value="MDX2961241.1"/>
    <property type="molecule type" value="Genomic_DNA"/>
</dbReference>
<dbReference type="EMBL" id="JARAWP010000023">
    <property type="protein sequence ID" value="MDX3022805.1"/>
    <property type="molecule type" value="Genomic_DNA"/>
</dbReference>
<dbReference type="AlphaFoldDB" id="A0AAP6BAM1"/>
<name>A0AAP6BAM1_9ACTN</name>
<reference evidence="2 4" key="1">
    <citation type="journal article" date="2023" name="Microb. Genom.">
        <title>Mesoterricola silvestris gen. nov., sp. nov., Mesoterricola sediminis sp. nov., Geothrix oryzae sp. nov., Geothrix edaphica sp. nov., Geothrix rubra sp. nov., and Geothrix limicola sp. nov., six novel members of Acidobacteriota isolated from soils.</title>
        <authorList>
            <person name="Weisberg A.J."/>
            <person name="Pearce E."/>
            <person name="Kramer C.G."/>
            <person name="Chang J.H."/>
            <person name="Clarke C.R."/>
        </authorList>
    </citation>
    <scope>NUCLEOTIDE SEQUENCE</scope>
    <source>
        <strain evidence="3 4">NB05-1H</strain>
        <strain evidence="2">NRRL_B-16521</strain>
    </source>
</reference>
<accession>A0AAP6BAM1</accession>
<evidence type="ECO:0000313" key="5">
    <source>
        <dbReference type="Proteomes" id="UP001282288"/>
    </source>
</evidence>
<evidence type="ECO:0000256" key="1">
    <source>
        <dbReference type="SAM" id="MobiDB-lite"/>
    </source>
</evidence>
<evidence type="ECO:0000313" key="4">
    <source>
        <dbReference type="Proteomes" id="UP001272987"/>
    </source>
</evidence>